<dbReference type="PRINTS" id="PR00449">
    <property type="entry name" value="RASTRNSFRMNG"/>
</dbReference>
<accession>A0A078B3I4</accession>
<evidence type="ECO:0000313" key="2">
    <source>
        <dbReference type="Proteomes" id="UP000039865"/>
    </source>
</evidence>
<evidence type="ECO:0000313" key="1">
    <source>
        <dbReference type="EMBL" id="CDW87792.1"/>
    </source>
</evidence>
<reference evidence="1 2" key="1">
    <citation type="submission" date="2014-06" db="EMBL/GenBank/DDBJ databases">
        <authorList>
            <person name="Swart Estienne"/>
        </authorList>
    </citation>
    <scope>NUCLEOTIDE SEQUENCE [LARGE SCALE GENOMIC DNA]</scope>
    <source>
        <strain evidence="1 2">130c</strain>
    </source>
</reference>
<organism evidence="1 2">
    <name type="scientific">Stylonychia lemnae</name>
    <name type="common">Ciliate</name>
    <dbReference type="NCBI Taxonomy" id="5949"/>
    <lineage>
        <taxon>Eukaryota</taxon>
        <taxon>Sar</taxon>
        <taxon>Alveolata</taxon>
        <taxon>Ciliophora</taxon>
        <taxon>Intramacronucleata</taxon>
        <taxon>Spirotrichea</taxon>
        <taxon>Stichotrichia</taxon>
        <taxon>Sporadotrichida</taxon>
        <taxon>Oxytrichidae</taxon>
        <taxon>Stylonychinae</taxon>
        <taxon>Stylonychia</taxon>
    </lineage>
</organism>
<dbReference type="EMBL" id="CCKQ01015942">
    <property type="protein sequence ID" value="CDW87792.1"/>
    <property type="molecule type" value="Genomic_DNA"/>
</dbReference>
<gene>
    <name evidence="1" type="primary">Contig3879.g4142</name>
    <name evidence="1" type="ORF">STYLEM_16905</name>
</gene>
<keyword evidence="2" id="KW-1185">Reference proteome</keyword>
<dbReference type="AlphaFoldDB" id="A0A078B3I4"/>
<name>A0A078B3I4_STYLE</name>
<sequence length="331" mass="38903">MERNKKILVIGDSQVGKSTLFQTLFSSYDNFQEEIDIKVKKEFPKQTVGCMVHVHHLNQYYKELNISDQYTEGKFHLHLIIKISRHLIIQAYPQKQIFFLSFTIYKAQHSKIKDKEHGQKRIQAKTMMELQLLNQQKRKNSQSMEIESEDFQTMGSNQNIQRAIKSMPVLVVGCKKDLVDQNRAQYLVINIKVMKKIKEIDPDNQIQYLETGINGLGIRQINHDDFKLFVQKVYGNIIELKFDDHTISFLTFESLLNLVKYFNLFFFGLIVEDAFLIHKSPQILPKLILLENLICLLVRCYKHDNSCMKRTHQIGKIKELKIICMQGNNLY</sequence>
<proteinExistence type="predicted"/>
<dbReference type="Gene3D" id="3.40.50.300">
    <property type="entry name" value="P-loop containing nucleotide triphosphate hydrolases"/>
    <property type="match status" value="1"/>
</dbReference>
<dbReference type="Proteomes" id="UP000039865">
    <property type="component" value="Unassembled WGS sequence"/>
</dbReference>
<protein>
    <submittedName>
        <fullName evidence="1">Uncharacterized protein</fullName>
    </submittedName>
</protein>
<dbReference type="InterPro" id="IPR027417">
    <property type="entry name" value="P-loop_NTPase"/>
</dbReference>
<dbReference type="SUPFAM" id="SSF52540">
    <property type="entry name" value="P-loop containing nucleoside triphosphate hydrolases"/>
    <property type="match status" value="1"/>
</dbReference>
<dbReference type="InParanoid" id="A0A078B3I4"/>